<feature type="transmembrane region" description="Helical" evidence="1">
    <location>
        <begin position="219"/>
        <end position="236"/>
    </location>
</feature>
<feature type="transmembrane region" description="Helical" evidence="1">
    <location>
        <begin position="178"/>
        <end position="207"/>
    </location>
</feature>
<dbReference type="Pfam" id="PF02667">
    <property type="entry name" value="SCFA_trans"/>
    <property type="match status" value="1"/>
</dbReference>
<keyword evidence="1" id="KW-1133">Transmembrane helix</keyword>
<organism evidence="2 3">
    <name type="scientific">Mycobacterium ulcerans</name>
    <dbReference type="NCBI Taxonomy" id="1809"/>
    <lineage>
        <taxon>Bacteria</taxon>
        <taxon>Bacillati</taxon>
        <taxon>Actinomycetota</taxon>
        <taxon>Actinomycetes</taxon>
        <taxon>Mycobacteriales</taxon>
        <taxon>Mycobacteriaceae</taxon>
        <taxon>Mycobacterium</taxon>
        <taxon>Mycobacterium ulcerans group</taxon>
    </lineage>
</organism>
<dbReference type="RefSeq" id="WP_232047602.1">
    <property type="nucleotide sequence ID" value="NZ_CP085200.1"/>
</dbReference>
<keyword evidence="1" id="KW-0472">Membrane</keyword>
<keyword evidence="3" id="KW-1185">Reference proteome</keyword>
<dbReference type="InterPro" id="IPR006160">
    <property type="entry name" value="SCFA_transpt_AtoE"/>
</dbReference>
<name>A0ABY3VJ16_MYCUL</name>
<feature type="transmembrane region" description="Helical" evidence="1">
    <location>
        <begin position="139"/>
        <end position="158"/>
    </location>
</feature>
<proteinExistence type="predicted"/>
<reference evidence="2" key="1">
    <citation type="submission" date="2022-08" db="EMBL/GenBank/DDBJ databases">
        <title>Whole genome sequencing of non-tuberculosis mycobacteria type-strains.</title>
        <authorList>
            <person name="Igarashi Y."/>
            <person name="Osugi A."/>
            <person name="Mitarai S."/>
        </authorList>
    </citation>
    <scope>NUCLEOTIDE SEQUENCE</scope>
    <source>
        <strain evidence="2">ATCC 19423</strain>
    </source>
</reference>
<evidence type="ECO:0000313" key="3">
    <source>
        <dbReference type="Proteomes" id="UP001055253"/>
    </source>
</evidence>
<accession>A0ABY3VJ16</accession>
<protein>
    <submittedName>
        <fullName evidence="2">TIGR00366 family protein</fullName>
    </submittedName>
</protein>
<gene>
    <name evidence="2" type="ORF">MJO63_11435</name>
</gene>
<keyword evidence="1" id="KW-0812">Transmembrane</keyword>
<sequence length="243" mass="26033">MALERGIPAGGAGITPVARRSAFSMPSLRRGRDVAAAEILFTVSGSGQHNQQTRIDAAGRLSEGGPMTTRQDRKAKRRSLMQHLTALCVRYVERFMPDPYLFAVLLTVIVVALVALLVRGATPSGVLNAWYDGVWGSQNIFTFAFQMVLILVTGYTLAEAPPLKRAIVFVASKPTNQIQGALLCFSLSAALSLLNWGLGLVAGALVARQVAKRLEGVHFGYLIAASFMGFIVWTQGQGSGVVD</sequence>
<dbReference type="PANTHER" id="PTHR41983">
    <property type="entry name" value="SHORT-CHAIN FATTY ACID TRANSPORTER-RELATED"/>
    <property type="match status" value="1"/>
</dbReference>
<evidence type="ECO:0000256" key="1">
    <source>
        <dbReference type="SAM" id="Phobius"/>
    </source>
</evidence>
<dbReference type="EMBL" id="CP092429">
    <property type="protein sequence ID" value="ULP53555.1"/>
    <property type="molecule type" value="Genomic_DNA"/>
</dbReference>
<feature type="transmembrane region" description="Helical" evidence="1">
    <location>
        <begin position="100"/>
        <end position="118"/>
    </location>
</feature>
<dbReference type="PANTHER" id="PTHR41983:SF2">
    <property type="entry name" value="SHORT-CHAIN FATTY ACID TRANSPORTER-RELATED"/>
    <property type="match status" value="1"/>
</dbReference>
<evidence type="ECO:0000313" key="2">
    <source>
        <dbReference type="EMBL" id="ULP53555.1"/>
    </source>
</evidence>
<dbReference type="Proteomes" id="UP001055253">
    <property type="component" value="Chromosome"/>
</dbReference>